<dbReference type="Gramene" id="Mp6g00520.1">
    <property type="protein sequence ID" value="Mp6g00520.1.cds1"/>
    <property type="gene ID" value="Mp6g00520"/>
</dbReference>
<dbReference type="EMBL" id="KZ772776">
    <property type="protein sequence ID" value="PTQ31978.1"/>
    <property type="molecule type" value="Genomic_DNA"/>
</dbReference>
<name>A0A2R6WDQ2_MARPO</name>
<gene>
    <name evidence="2" type="ORF">MARPO_0104s0014</name>
</gene>
<evidence type="ECO:0000256" key="1">
    <source>
        <dbReference type="SAM" id="MobiDB-lite"/>
    </source>
</evidence>
<dbReference type="AlphaFoldDB" id="A0A2R6WDQ2"/>
<organism evidence="2 3">
    <name type="scientific">Marchantia polymorpha</name>
    <name type="common">Common liverwort</name>
    <name type="synonym">Marchantia aquatica</name>
    <dbReference type="NCBI Taxonomy" id="3197"/>
    <lineage>
        <taxon>Eukaryota</taxon>
        <taxon>Viridiplantae</taxon>
        <taxon>Streptophyta</taxon>
        <taxon>Embryophyta</taxon>
        <taxon>Marchantiophyta</taxon>
        <taxon>Marchantiopsida</taxon>
        <taxon>Marchantiidae</taxon>
        <taxon>Marchantiales</taxon>
        <taxon>Marchantiaceae</taxon>
        <taxon>Marchantia</taxon>
    </lineage>
</organism>
<keyword evidence="3" id="KW-1185">Reference proteome</keyword>
<evidence type="ECO:0000313" key="2">
    <source>
        <dbReference type="EMBL" id="PTQ31978.1"/>
    </source>
</evidence>
<reference evidence="3" key="1">
    <citation type="journal article" date="2017" name="Cell">
        <title>Insights into land plant evolution garnered from the Marchantia polymorpha genome.</title>
        <authorList>
            <person name="Bowman J.L."/>
            <person name="Kohchi T."/>
            <person name="Yamato K.T."/>
            <person name="Jenkins J."/>
            <person name="Shu S."/>
            <person name="Ishizaki K."/>
            <person name="Yamaoka S."/>
            <person name="Nishihama R."/>
            <person name="Nakamura Y."/>
            <person name="Berger F."/>
            <person name="Adam C."/>
            <person name="Aki S.S."/>
            <person name="Althoff F."/>
            <person name="Araki T."/>
            <person name="Arteaga-Vazquez M.A."/>
            <person name="Balasubrmanian S."/>
            <person name="Barry K."/>
            <person name="Bauer D."/>
            <person name="Boehm C.R."/>
            <person name="Briginshaw L."/>
            <person name="Caballero-Perez J."/>
            <person name="Catarino B."/>
            <person name="Chen F."/>
            <person name="Chiyoda S."/>
            <person name="Chovatia M."/>
            <person name="Davies K.M."/>
            <person name="Delmans M."/>
            <person name="Demura T."/>
            <person name="Dierschke T."/>
            <person name="Dolan L."/>
            <person name="Dorantes-Acosta A.E."/>
            <person name="Eklund D.M."/>
            <person name="Florent S.N."/>
            <person name="Flores-Sandoval E."/>
            <person name="Fujiyama A."/>
            <person name="Fukuzawa H."/>
            <person name="Galik B."/>
            <person name="Grimanelli D."/>
            <person name="Grimwood J."/>
            <person name="Grossniklaus U."/>
            <person name="Hamada T."/>
            <person name="Haseloff J."/>
            <person name="Hetherington A.J."/>
            <person name="Higo A."/>
            <person name="Hirakawa Y."/>
            <person name="Hundley H.N."/>
            <person name="Ikeda Y."/>
            <person name="Inoue K."/>
            <person name="Inoue S.I."/>
            <person name="Ishida S."/>
            <person name="Jia Q."/>
            <person name="Kakita M."/>
            <person name="Kanazawa T."/>
            <person name="Kawai Y."/>
            <person name="Kawashima T."/>
            <person name="Kennedy M."/>
            <person name="Kinose K."/>
            <person name="Kinoshita T."/>
            <person name="Kohara Y."/>
            <person name="Koide E."/>
            <person name="Komatsu K."/>
            <person name="Kopischke S."/>
            <person name="Kubo M."/>
            <person name="Kyozuka J."/>
            <person name="Lagercrantz U."/>
            <person name="Lin S.S."/>
            <person name="Lindquist E."/>
            <person name="Lipzen A.M."/>
            <person name="Lu C.W."/>
            <person name="De Luna E."/>
            <person name="Martienssen R.A."/>
            <person name="Minamino N."/>
            <person name="Mizutani M."/>
            <person name="Mizutani M."/>
            <person name="Mochizuki N."/>
            <person name="Monte I."/>
            <person name="Mosher R."/>
            <person name="Nagasaki H."/>
            <person name="Nakagami H."/>
            <person name="Naramoto S."/>
            <person name="Nishitani K."/>
            <person name="Ohtani M."/>
            <person name="Okamoto T."/>
            <person name="Okumura M."/>
            <person name="Phillips J."/>
            <person name="Pollak B."/>
            <person name="Reinders A."/>
            <person name="Rovekamp M."/>
            <person name="Sano R."/>
            <person name="Sawa S."/>
            <person name="Schmid M.W."/>
            <person name="Shirakawa M."/>
            <person name="Solano R."/>
            <person name="Spunde A."/>
            <person name="Suetsugu N."/>
            <person name="Sugano S."/>
            <person name="Sugiyama A."/>
            <person name="Sun R."/>
            <person name="Suzuki Y."/>
            <person name="Takenaka M."/>
            <person name="Takezawa D."/>
            <person name="Tomogane H."/>
            <person name="Tsuzuki M."/>
            <person name="Ueda T."/>
            <person name="Umeda M."/>
            <person name="Ward J.M."/>
            <person name="Watanabe Y."/>
            <person name="Yazaki K."/>
            <person name="Yokoyama R."/>
            <person name="Yoshitake Y."/>
            <person name="Yotsui I."/>
            <person name="Zachgo S."/>
            <person name="Schmutz J."/>
        </authorList>
    </citation>
    <scope>NUCLEOTIDE SEQUENCE [LARGE SCALE GENOMIC DNA]</scope>
    <source>
        <strain evidence="3">Tak-1</strain>
    </source>
</reference>
<feature type="compositionally biased region" description="Basic and acidic residues" evidence="1">
    <location>
        <begin position="18"/>
        <end position="55"/>
    </location>
</feature>
<feature type="region of interest" description="Disordered" evidence="1">
    <location>
        <begin position="18"/>
        <end position="72"/>
    </location>
</feature>
<accession>A0A2R6WDQ2</accession>
<dbReference type="Proteomes" id="UP000244005">
    <property type="component" value="Unassembled WGS sequence"/>
</dbReference>
<protein>
    <submittedName>
        <fullName evidence="2">Uncharacterized protein</fullName>
    </submittedName>
</protein>
<proteinExistence type="predicted"/>
<evidence type="ECO:0000313" key="3">
    <source>
        <dbReference type="Proteomes" id="UP000244005"/>
    </source>
</evidence>
<sequence length="122" mass="13915">MTTGYGWHREAGECEKVRETAKERSRYADGEDKHLQRRESEARGHERAEENEHKGYGALGVAARGRDGDQRSDVNTKKICRFTGWNSSVQSSHIVTRNTLLYYCTCPVSTRKDPRPRSSISI</sequence>